<dbReference type="GO" id="GO:0004497">
    <property type="term" value="F:monooxygenase activity"/>
    <property type="evidence" value="ECO:0007669"/>
    <property type="project" value="InterPro"/>
</dbReference>
<dbReference type="SUPFAM" id="SSF48264">
    <property type="entry name" value="Cytochrome P450"/>
    <property type="match status" value="1"/>
</dbReference>
<evidence type="ECO:0000313" key="6">
    <source>
        <dbReference type="Proteomes" id="UP001187192"/>
    </source>
</evidence>
<dbReference type="PANTHER" id="PTHR24286">
    <property type="entry name" value="CYTOCHROME P450 26"/>
    <property type="match status" value="1"/>
</dbReference>
<evidence type="ECO:0000313" key="4">
    <source>
        <dbReference type="EMBL" id="GMN72650.1"/>
    </source>
</evidence>
<evidence type="ECO:0000256" key="2">
    <source>
        <dbReference type="ARBA" id="ARBA00022723"/>
    </source>
</evidence>
<dbReference type="Gene3D" id="1.10.630.10">
    <property type="entry name" value="Cytochrome P450"/>
    <property type="match status" value="1"/>
</dbReference>
<dbReference type="GO" id="GO:0005506">
    <property type="term" value="F:iron ion binding"/>
    <property type="evidence" value="ECO:0007669"/>
    <property type="project" value="InterPro"/>
</dbReference>
<protein>
    <recommendedName>
        <fullName evidence="7">Cytochrome P450</fullName>
    </recommendedName>
</protein>
<evidence type="ECO:0000256" key="3">
    <source>
        <dbReference type="ARBA" id="ARBA00023004"/>
    </source>
</evidence>
<dbReference type="Pfam" id="PF00067">
    <property type="entry name" value="p450"/>
    <property type="match status" value="1"/>
</dbReference>
<dbReference type="EMBL" id="BTGU01014168">
    <property type="protein sequence ID" value="GMN72661.1"/>
    <property type="molecule type" value="Genomic_DNA"/>
</dbReference>
<dbReference type="GO" id="GO:0016125">
    <property type="term" value="P:sterol metabolic process"/>
    <property type="evidence" value="ECO:0007669"/>
    <property type="project" value="TreeGrafter"/>
</dbReference>
<keyword evidence="2" id="KW-0479">Metal-binding</keyword>
<sequence>MEEMIAEQEAILESREDPNSSLMWDEYRSTTFTLHVSFLHSQHVNSFASDKVVLTFQMPSIDMLYYLEKRFTISTGWTVMLVTSSLQFNPNTFENPLEFHPWRWKELDSHVVSKNFMPFSGGPRQYAGAEYNRVFMATFFHVLLAKYRWMKIKAGKIYRKPVLWFGEGIHVKVSDK</sequence>
<dbReference type="GO" id="GO:0020037">
    <property type="term" value="F:heme binding"/>
    <property type="evidence" value="ECO:0007669"/>
    <property type="project" value="InterPro"/>
</dbReference>
<dbReference type="InterPro" id="IPR001128">
    <property type="entry name" value="Cyt_P450"/>
</dbReference>
<gene>
    <name evidence="4" type="ORF">TIFTF001_054217</name>
    <name evidence="5" type="ORF">TIFTF001_054219</name>
</gene>
<accession>A0AA88EK29</accession>
<dbReference type="GO" id="GO:0010268">
    <property type="term" value="P:brassinosteroid homeostasis"/>
    <property type="evidence" value="ECO:0007669"/>
    <property type="project" value="TreeGrafter"/>
</dbReference>
<organism evidence="5 6">
    <name type="scientific">Ficus carica</name>
    <name type="common">Common fig</name>
    <dbReference type="NCBI Taxonomy" id="3494"/>
    <lineage>
        <taxon>Eukaryota</taxon>
        <taxon>Viridiplantae</taxon>
        <taxon>Streptophyta</taxon>
        <taxon>Embryophyta</taxon>
        <taxon>Tracheophyta</taxon>
        <taxon>Spermatophyta</taxon>
        <taxon>Magnoliopsida</taxon>
        <taxon>eudicotyledons</taxon>
        <taxon>Gunneridae</taxon>
        <taxon>Pentapetalae</taxon>
        <taxon>rosids</taxon>
        <taxon>fabids</taxon>
        <taxon>Rosales</taxon>
        <taxon>Moraceae</taxon>
        <taxon>Ficeae</taxon>
        <taxon>Ficus</taxon>
    </lineage>
</organism>
<keyword evidence="3" id="KW-0408">Iron</keyword>
<dbReference type="InterPro" id="IPR036396">
    <property type="entry name" value="Cyt_P450_sf"/>
</dbReference>
<proteinExistence type="inferred from homology"/>
<reference evidence="5" key="1">
    <citation type="submission" date="2023-07" db="EMBL/GenBank/DDBJ databases">
        <title>draft genome sequence of fig (Ficus carica).</title>
        <authorList>
            <person name="Takahashi T."/>
            <person name="Nishimura K."/>
        </authorList>
    </citation>
    <scope>NUCLEOTIDE SEQUENCE</scope>
</reference>
<dbReference type="EMBL" id="BTGU01014166">
    <property type="protein sequence ID" value="GMN72650.1"/>
    <property type="molecule type" value="Genomic_DNA"/>
</dbReference>
<evidence type="ECO:0008006" key="7">
    <source>
        <dbReference type="Google" id="ProtNLM"/>
    </source>
</evidence>
<evidence type="ECO:0000313" key="5">
    <source>
        <dbReference type="EMBL" id="GMN72661.1"/>
    </source>
</evidence>
<dbReference type="PANTHER" id="PTHR24286:SF305">
    <property type="entry name" value="CYTOCHROME P450 708A2"/>
    <property type="match status" value="1"/>
</dbReference>
<dbReference type="GO" id="GO:0016132">
    <property type="term" value="P:brassinosteroid biosynthetic process"/>
    <property type="evidence" value="ECO:0007669"/>
    <property type="project" value="TreeGrafter"/>
</dbReference>
<dbReference type="AlphaFoldDB" id="A0AA88EK29"/>
<keyword evidence="6" id="KW-1185">Reference proteome</keyword>
<dbReference type="GO" id="GO:0016705">
    <property type="term" value="F:oxidoreductase activity, acting on paired donors, with incorporation or reduction of molecular oxygen"/>
    <property type="evidence" value="ECO:0007669"/>
    <property type="project" value="InterPro"/>
</dbReference>
<comment type="caution">
    <text evidence="5">The sequence shown here is derived from an EMBL/GenBank/DDBJ whole genome shotgun (WGS) entry which is preliminary data.</text>
</comment>
<evidence type="ECO:0000256" key="1">
    <source>
        <dbReference type="ARBA" id="ARBA00010617"/>
    </source>
</evidence>
<name>A0AA88EK29_FICCA</name>
<comment type="similarity">
    <text evidence="1">Belongs to the cytochrome P450 family.</text>
</comment>
<dbReference type="Proteomes" id="UP001187192">
    <property type="component" value="Unassembled WGS sequence"/>
</dbReference>